<dbReference type="InterPro" id="IPR051332">
    <property type="entry name" value="Fosfomycin_Res_Enzymes"/>
</dbReference>
<dbReference type="EMBL" id="JAVBVO010000001">
    <property type="protein sequence ID" value="MDZ5757404.1"/>
    <property type="molecule type" value="Genomic_DNA"/>
</dbReference>
<dbReference type="PROSITE" id="PS51819">
    <property type="entry name" value="VOC"/>
    <property type="match status" value="1"/>
</dbReference>
<dbReference type="PANTHER" id="PTHR36113:SF6">
    <property type="entry name" value="FOSFOMYCIN RESISTANCE PROTEIN FOSX"/>
    <property type="match status" value="1"/>
</dbReference>
<dbReference type="InterPro" id="IPR037523">
    <property type="entry name" value="VOC_core"/>
</dbReference>
<dbReference type="Proteomes" id="UP001290462">
    <property type="component" value="Unassembled WGS sequence"/>
</dbReference>
<dbReference type="AlphaFoldDB" id="A0AAW9JQ17"/>
<evidence type="ECO:0000259" key="1">
    <source>
        <dbReference type="PROSITE" id="PS51819"/>
    </source>
</evidence>
<proteinExistence type="predicted"/>
<gene>
    <name evidence="2" type="ORF">RAK27_01875</name>
</gene>
<dbReference type="Pfam" id="PF13669">
    <property type="entry name" value="Glyoxalase_4"/>
    <property type="match status" value="1"/>
</dbReference>
<name>A0AAW9JQ17_CARML</name>
<dbReference type="RefSeq" id="WP_322808349.1">
    <property type="nucleotide sequence ID" value="NZ_JAVBVO010000001.1"/>
</dbReference>
<reference evidence="2" key="1">
    <citation type="submission" date="2023-08" db="EMBL/GenBank/DDBJ databases">
        <title>Genomic characterization of piscicolin 126 produced by Carnobacterium maltaromaticum CM22 strain isolated from salmon (Salmo salar).</title>
        <authorList>
            <person name="Gonzalez-Gragera E."/>
            <person name="Garcia-Lopez J.D."/>
            <person name="Teso-Perez C."/>
            <person name="Gimenez-Hernandez I."/>
            <person name="Peralta-Sanchez J.M."/>
            <person name="Valdivia E."/>
            <person name="Montalban-Lopez M."/>
            <person name="Martin-Platero A.M."/>
            <person name="Banos A."/>
            <person name="Martinez-Bueno M."/>
        </authorList>
    </citation>
    <scope>NUCLEOTIDE SEQUENCE</scope>
    <source>
        <strain evidence="2">CM22</strain>
    </source>
</reference>
<dbReference type="Gene3D" id="3.10.180.10">
    <property type="entry name" value="2,3-Dihydroxybiphenyl 1,2-Dioxygenase, domain 1"/>
    <property type="match status" value="1"/>
</dbReference>
<feature type="domain" description="VOC" evidence="1">
    <location>
        <begin position="1"/>
        <end position="127"/>
    </location>
</feature>
<dbReference type="PANTHER" id="PTHR36113">
    <property type="entry name" value="LYASE, PUTATIVE-RELATED-RELATED"/>
    <property type="match status" value="1"/>
</dbReference>
<sequence length="128" mass="14813">MLHHIDIYVKDLEKQSNFWSWFLGELGYQEFQKWETGISWKKADFYYVLSIGDQGLIQAPYQKGGIGLNHIAFGTEKRVTVDRLKEEIQAHGGKVLYVEDYPYAGGPDHYALYFNDPEGMKMELVATE</sequence>
<organism evidence="2 3">
    <name type="scientific">Carnobacterium maltaromaticum</name>
    <name type="common">Carnobacterium piscicola</name>
    <dbReference type="NCBI Taxonomy" id="2751"/>
    <lineage>
        <taxon>Bacteria</taxon>
        <taxon>Bacillati</taxon>
        <taxon>Bacillota</taxon>
        <taxon>Bacilli</taxon>
        <taxon>Lactobacillales</taxon>
        <taxon>Carnobacteriaceae</taxon>
        <taxon>Carnobacterium</taxon>
    </lineage>
</organism>
<accession>A0AAW9JQ17</accession>
<dbReference type="InterPro" id="IPR029068">
    <property type="entry name" value="Glyas_Bleomycin-R_OHBP_Dase"/>
</dbReference>
<comment type="caution">
    <text evidence="2">The sequence shown here is derived from an EMBL/GenBank/DDBJ whole genome shotgun (WGS) entry which is preliminary data.</text>
</comment>
<dbReference type="SUPFAM" id="SSF54593">
    <property type="entry name" value="Glyoxalase/Bleomycin resistance protein/Dihydroxybiphenyl dioxygenase"/>
    <property type="match status" value="1"/>
</dbReference>
<evidence type="ECO:0000313" key="2">
    <source>
        <dbReference type="EMBL" id="MDZ5757404.1"/>
    </source>
</evidence>
<protein>
    <submittedName>
        <fullName evidence="2">VOC family protein</fullName>
    </submittedName>
</protein>
<evidence type="ECO:0000313" key="3">
    <source>
        <dbReference type="Proteomes" id="UP001290462"/>
    </source>
</evidence>